<dbReference type="GO" id="GO:0009231">
    <property type="term" value="P:riboflavin biosynthetic process"/>
    <property type="evidence" value="ECO:0007669"/>
    <property type="project" value="InterPro"/>
</dbReference>
<feature type="compositionally biased region" description="Acidic residues" evidence="1">
    <location>
        <begin position="36"/>
        <end position="53"/>
    </location>
</feature>
<evidence type="ECO:0000259" key="2">
    <source>
        <dbReference type="Pfam" id="PF01872"/>
    </source>
</evidence>
<sequence>MARPLRRPPPTPQPPPLTIPHVSRPSASSLSALDAGEGDAFDEGFLGEEEDGYDRDHDDDGHRHRHRPVRSVLSPESRQAVGDRPGGVVLGGIDQRGGTTYHFLDATPGEALEQARKAANGADVLIGGGPTVVRDFLAEGLVEHMHVALVPILLDRGVRLWDGLESLEDTYDIEAVSTPSGVTHLTFTAKKSRTS</sequence>
<accession>A0A7G6X410</accession>
<reference evidence="3 4" key="2">
    <citation type="journal article" date="2020" name="Microbiol. Resour. Announc.">
        <title>Antarctic desert soil bacteria exhibit high novel natural product potential, evaluated through long-read genome sequencing and comparative genomics.</title>
        <authorList>
            <person name="Benaud N."/>
            <person name="Edwards R.J."/>
            <person name="Amos T.G."/>
            <person name="D'Agostino P.M."/>
            <person name="Gutierrez-Chavez C."/>
            <person name="Montgomery K."/>
            <person name="Nicetic I."/>
            <person name="Ferrari B.C."/>
        </authorList>
    </citation>
    <scope>NUCLEOTIDE SEQUENCE [LARGE SCALE GENOMIC DNA]</scope>
    <source>
        <strain evidence="3 4">SPB151</strain>
    </source>
</reference>
<name>A0A7G6X410_9ACTN</name>
<dbReference type="InterPro" id="IPR024072">
    <property type="entry name" value="DHFR-like_dom_sf"/>
</dbReference>
<dbReference type="SUPFAM" id="SSF53597">
    <property type="entry name" value="Dihydrofolate reductase-like"/>
    <property type="match status" value="1"/>
</dbReference>
<dbReference type="InterPro" id="IPR002734">
    <property type="entry name" value="RibDG_C"/>
</dbReference>
<feature type="domain" description="Bacterial bifunctional deaminase-reductase C-terminal" evidence="2">
    <location>
        <begin position="93"/>
        <end position="168"/>
    </location>
</feature>
<dbReference type="Pfam" id="PF01872">
    <property type="entry name" value="RibD_C"/>
    <property type="match status" value="1"/>
</dbReference>
<dbReference type="Proteomes" id="UP000515563">
    <property type="component" value="Chromosome"/>
</dbReference>
<dbReference type="KEGG" id="kqi:F1D05_27525"/>
<dbReference type="AlphaFoldDB" id="A0A7G6X410"/>
<keyword evidence="4" id="KW-1185">Reference proteome</keyword>
<evidence type="ECO:0000313" key="3">
    <source>
        <dbReference type="EMBL" id="QNE20975.1"/>
    </source>
</evidence>
<evidence type="ECO:0000313" key="4">
    <source>
        <dbReference type="Proteomes" id="UP000515563"/>
    </source>
</evidence>
<reference evidence="4" key="1">
    <citation type="submission" date="2019-09" db="EMBL/GenBank/DDBJ databases">
        <title>Antimicrobial potential of Antarctic Bacteria.</title>
        <authorList>
            <person name="Benaud N."/>
            <person name="Edwards R.J."/>
            <person name="Ferrari B.C."/>
        </authorList>
    </citation>
    <scope>NUCLEOTIDE SEQUENCE [LARGE SCALE GENOMIC DNA]</scope>
    <source>
        <strain evidence="4">SPB151</strain>
    </source>
</reference>
<protein>
    <submittedName>
        <fullName evidence="3">Dihydrofolate reductase</fullName>
    </submittedName>
</protein>
<dbReference type="EMBL" id="CP043661">
    <property type="protein sequence ID" value="QNE20975.1"/>
    <property type="molecule type" value="Genomic_DNA"/>
</dbReference>
<dbReference type="GO" id="GO:0008703">
    <property type="term" value="F:5-amino-6-(5-phosphoribosylamino)uracil reductase activity"/>
    <property type="evidence" value="ECO:0007669"/>
    <property type="project" value="InterPro"/>
</dbReference>
<feature type="compositionally biased region" description="Pro residues" evidence="1">
    <location>
        <begin position="7"/>
        <end position="18"/>
    </location>
</feature>
<dbReference type="Gene3D" id="3.40.430.10">
    <property type="entry name" value="Dihydrofolate Reductase, subunit A"/>
    <property type="match status" value="1"/>
</dbReference>
<feature type="region of interest" description="Disordered" evidence="1">
    <location>
        <begin position="1"/>
        <end position="87"/>
    </location>
</feature>
<proteinExistence type="predicted"/>
<gene>
    <name evidence="3" type="ORF">F1D05_27525</name>
</gene>
<organism evidence="3 4">
    <name type="scientific">Kribbella qitaiheensis</name>
    <dbReference type="NCBI Taxonomy" id="1544730"/>
    <lineage>
        <taxon>Bacteria</taxon>
        <taxon>Bacillati</taxon>
        <taxon>Actinomycetota</taxon>
        <taxon>Actinomycetes</taxon>
        <taxon>Propionibacteriales</taxon>
        <taxon>Kribbellaceae</taxon>
        <taxon>Kribbella</taxon>
    </lineage>
</organism>
<evidence type="ECO:0000256" key="1">
    <source>
        <dbReference type="SAM" id="MobiDB-lite"/>
    </source>
</evidence>